<dbReference type="PANTHER" id="PTHR43240:SF5">
    <property type="entry name" value="1,4-DIHYDROXY-2-NAPHTHOYL-COA THIOESTERASE 1"/>
    <property type="match status" value="1"/>
</dbReference>
<dbReference type="Pfam" id="PF03061">
    <property type="entry name" value="4HBT"/>
    <property type="match status" value="1"/>
</dbReference>
<dbReference type="InterPro" id="IPR006683">
    <property type="entry name" value="Thioestr_dom"/>
</dbReference>
<protein>
    <submittedName>
        <fullName evidence="4">PaaI family thioesterase</fullName>
    </submittedName>
</protein>
<sequence>MDFGEHIGIKQVTVSKERVELALEITDQVKQPFGYLHGGVSVALAEHAASLGAGENVAKNQLIFGQEINANHIKSVEQGFVHVEATPIHIGRSTQVWQVWITNDAEELICISRCTIAVRTKRTK</sequence>
<reference evidence="4 5" key="1">
    <citation type="submission" date="2020-03" db="EMBL/GenBank/DDBJ databases">
        <title>Soil Listeria distribution.</title>
        <authorList>
            <person name="Liao J."/>
            <person name="Wiedmann M."/>
        </authorList>
    </citation>
    <scope>NUCLEOTIDE SEQUENCE [LARGE SCALE GENOMIC DNA]</scope>
    <source>
        <strain evidence="4 5">FSL L7-1507</strain>
    </source>
</reference>
<dbReference type="InterPro" id="IPR003736">
    <property type="entry name" value="PAAI_dom"/>
</dbReference>
<dbReference type="NCBIfam" id="NF047425">
    <property type="entry name" value="MenI_Listeria"/>
    <property type="match status" value="1"/>
</dbReference>
<evidence type="ECO:0000313" key="5">
    <source>
        <dbReference type="Proteomes" id="UP000559885"/>
    </source>
</evidence>
<proteinExistence type="inferred from homology"/>
<dbReference type="EMBL" id="JAARRM010000003">
    <property type="protein sequence ID" value="MBC1521735.1"/>
    <property type="molecule type" value="Genomic_DNA"/>
</dbReference>
<evidence type="ECO:0000256" key="1">
    <source>
        <dbReference type="ARBA" id="ARBA00008324"/>
    </source>
</evidence>
<dbReference type="SUPFAM" id="SSF54637">
    <property type="entry name" value="Thioesterase/thiol ester dehydrase-isomerase"/>
    <property type="match status" value="1"/>
</dbReference>
<dbReference type="InterPro" id="IPR029069">
    <property type="entry name" value="HotDog_dom_sf"/>
</dbReference>
<organism evidence="4 5">
    <name type="scientific">Listeria aquatica</name>
    <dbReference type="NCBI Taxonomy" id="1494960"/>
    <lineage>
        <taxon>Bacteria</taxon>
        <taxon>Bacillati</taxon>
        <taxon>Bacillota</taxon>
        <taxon>Bacilli</taxon>
        <taxon>Bacillales</taxon>
        <taxon>Listeriaceae</taxon>
        <taxon>Listeria</taxon>
    </lineage>
</organism>
<dbReference type="CDD" id="cd03443">
    <property type="entry name" value="PaaI_thioesterase"/>
    <property type="match status" value="1"/>
</dbReference>
<name>A0A841ZRF9_9LIST</name>
<accession>A0A841ZRF9</accession>
<comment type="similarity">
    <text evidence="1">Belongs to the thioesterase PaaI family.</text>
</comment>
<dbReference type="GO" id="GO:0005829">
    <property type="term" value="C:cytosol"/>
    <property type="evidence" value="ECO:0007669"/>
    <property type="project" value="TreeGrafter"/>
</dbReference>
<gene>
    <name evidence="4" type="ORF">HB912_08755</name>
</gene>
<dbReference type="Gene3D" id="3.10.129.10">
    <property type="entry name" value="Hotdog Thioesterase"/>
    <property type="match status" value="1"/>
</dbReference>
<feature type="domain" description="Thioesterase" evidence="3">
    <location>
        <begin position="33"/>
        <end position="110"/>
    </location>
</feature>
<evidence type="ECO:0000259" key="3">
    <source>
        <dbReference type="Pfam" id="PF03061"/>
    </source>
</evidence>
<evidence type="ECO:0000256" key="2">
    <source>
        <dbReference type="ARBA" id="ARBA00022801"/>
    </source>
</evidence>
<dbReference type="GO" id="GO:0061522">
    <property type="term" value="F:1,4-dihydroxy-2-naphthoyl-CoA thioesterase activity"/>
    <property type="evidence" value="ECO:0007669"/>
    <property type="project" value="TreeGrafter"/>
</dbReference>
<dbReference type="NCBIfam" id="TIGR00369">
    <property type="entry name" value="unchar_dom_1"/>
    <property type="match status" value="1"/>
</dbReference>
<dbReference type="RefSeq" id="WP_185373858.1">
    <property type="nucleotide sequence ID" value="NZ_JAARRM010000003.1"/>
</dbReference>
<dbReference type="PANTHER" id="PTHR43240">
    <property type="entry name" value="1,4-DIHYDROXY-2-NAPHTHOYL-COA THIOESTERASE 1"/>
    <property type="match status" value="1"/>
</dbReference>
<comment type="caution">
    <text evidence="4">The sequence shown here is derived from an EMBL/GenBank/DDBJ whole genome shotgun (WGS) entry which is preliminary data.</text>
</comment>
<dbReference type="AlphaFoldDB" id="A0A841ZRF9"/>
<evidence type="ECO:0000313" key="4">
    <source>
        <dbReference type="EMBL" id="MBC1521735.1"/>
    </source>
</evidence>
<keyword evidence="2" id="KW-0378">Hydrolase</keyword>
<dbReference type="Proteomes" id="UP000559885">
    <property type="component" value="Unassembled WGS sequence"/>
</dbReference>